<dbReference type="Proteomes" id="UP000290759">
    <property type="component" value="Unassembled WGS sequence"/>
</dbReference>
<organism evidence="3 4">
    <name type="scientific">Lichenibacterium minor</name>
    <dbReference type="NCBI Taxonomy" id="2316528"/>
    <lineage>
        <taxon>Bacteria</taxon>
        <taxon>Pseudomonadati</taxon>
        <taxon>Pseudomonadota</taxon>
        <taxon>Alphaproteobacteria</taxon>
        <taxon>Hyphomicrobiales</taxon>
        <taxon>Lichenihabitantaceae</taxon>
        <taxon>Lichenibacterium</taxon>
    </lineage>
</organism>
<sequence>MINVQITASARQTAEPSNDNMLDATASLDTTKPLDFGLALTLFGLVAVTFALMGYTLATGPEDIMSVLRR</sequence>
<comment type="caution">
    <text evidence="3">The sequence shown here is derived from an EMBL/GenBank/DDBJ whole genome shotgun (WGS) entry which is preliminary data.</text>
</comment>
<feature type="transmembrane region" description="Helical" evidence="2">
    <location>
        <begin position="36"/>
        <end position="60"/>
    </location>
</feature>
<keyword evidence="2" id="KW-1133">Transmembrane helix</keyword>
<name>A0A4Q2U0M1_9HYPH</name>
<protein>
    <submittedName>
        <fullName evidence="3">Uncharacterized protein</fullName>
    </submittedName>
</protein>
<reference evidence="3 4" key="2">
    <citation type="submission" date="2019-02" db="EMBL/GenBank/DDBJ databases">
        <title>'Lichenibacterium ramalinii' gen. nov. sp. nov., 'Lichenibacterium minor' gen. nov. sp. nov.</title>
        <authorList>
            <person name="Pankratov T."/>
        </authorList>
    </citation>
    <scope>NUCLEOTIDE SEQUENCE [LARGE SCALE GENOMIC DNA]</scope>
    <source>
        <strain evidence="3 4">RmlP026</strain>
    </source>
</reference>
<gene>
    <name evidence="3" type="ORF">D3273_25320</name>
</gene>
<keyword evidence="4" id="KW-1185">Reference proteome</keyword>
<evidence type="ECO:0000256" key="2">
    <source>
        <dbReference type="SAM" id="Phobius"/>
    </source>
</evidence>
<evidence type="ECO:0000313" key="3">
    <source>
        <dbReference type="EMBL" id="RYC29188.1"/>
    </source>
</evidence>
<evidence type="ECO:0000256" key="1">
    <source>
        <dbReference type="SAM" id="MobiDB-lite"/>
    </source>
</evidence>
<dbReference type="EMBL" id="QYBB01000064">
    <property type="protein sequence ID" value="RYC29188.1"/>
    <property type="molecule type" value="Genomic_DNA"/>
</dbReference>
<evidence type="ECO:0000313" key="4">
    <source>
        <dbReference type="Proteomes" id="UP000290759"/>
    </source>
</evidence>
<feature type="region of interest" description="Disordered" evidence="1">
    <location>
        <begin position="1"/>
        <end position="20"/>
    </location>
</feature>
<dbReference type="RefSeq" id="WP_129229743.1">
    <property type="nucleotide sequence ID" value="NZ_QYBB01000064.1"/>
</dbReference>
<proteinExistence type="predicted"/>
<accession>A0A4Q2U0M1</accession>
<reference evidence="3 4" key="1">
    <citation type="submission" date="2018-12" db="EMBL/GenBank/DDBJ databases">
        <authorList>
            <person name="Grouzdev D.S."/>
            <person name="Krutkina M.S."/>
        </authorList>
    </citation>
    <scope>NUCLEOTIDE SEQUENCE [LARGE SCALE GENOMIC DNA]</scope>
    <source>
        <strain evidence="3 4">RmlP026</strain>
    </source>
</reference>
<keyword evidence="2" id="KW-0812">Transmembrane</keyword>
<dbReference type="AlphaFoldDB" id="A0A4Q2U0M1"/>
<keyword evidence="2" id="KW-0472">Membrane</keyword>